<dbReference type="HOGENOM" id="CLU_075053_9_3_10"/>
<dbReference type="InterPro" id="IPR000595">
    <property type="entry name" value="cNMP-bd_dom"/>
</dbReference>
<dbReference type="InterPro" id="IPR018490">
    <property type="entry name" value="cNMP-bd_dom_sf"/>
</dbReference>
<dbReference type="PATRIC" id="fig|999418.3.peg.424"/>
<dbReference type="Gene3D" id="2.60.120.10">
    <property type="entry name" value="Jelly Rolls"/>
    <property type="match status" value="1"/>
</dbReference>
<accession>K6A7D4</accession>
<proteinExistence type="predicted"/>
<dbReference type="PROSITE" id="PS50042">
    <property type="entry name" value="CNMP_BINDING_3"/>
    <property type="match status" value="1"/>
</dbReference>
<organism evidence="2 3">
    <name type="scientific">Parabacteroides goldsteinii CL02T12C30</name>
    <dbReference type="NCBI Taxonomy" id="999418"/>
    <lineage>
        <taxon>Bacteria</taxon>
        <taxon>Pseudomonadati</taxon>
        <taxon>Bacteroidota</taxon>
        <taxon>Bacteroidia</taxon>
        <taxon>Bacteroidales</taxon>
        <taxon>Tannerellaceae</taxon>
        <taxon>Parabacteroides</taxon>
    </lineage>
</organism>
<dbReference type="AlphaFoldDB" id="K6A7D4"/>
<evidence type="ECO:0000313" key="3">
    <source>
        <dbReference type="Proteomes" id="UP000006330"/>
    </source>
</evidence>
<evidence type="ECO:0000313" key="2">
    <source>
        <dbReference type="EMBL" id="EKN19500.1"/>
    </source>
</evidence>
<dbReference type="Pfam" id="PF00027">
    <property type="entry name" value="cNMP_binding"/>
    <property type="match status" value="1"/>
</dbReference>
<dbReference type="SUPFAM" id="SSF51206">
    <property type="entry name" value="cAMP-binding domain-like"/>
    <property type="match status" value="1"/>
</dbReference>
<feature type="domain" description="Cyclic nucleotide-binding" evidence="1">
    <location>
        <begin position="9"/>
        <end position="112"/>
    </location>
</feature>
<sequence length="160" mass="18815">MDIHEIINKIYPMPEFSVDKLKRLLSKVTYPKGHLILETGKTETNLFFIEKGIARAYIPVDGKEVTFWIGREGSTIVSLKSYVNNQQGYETVELMENSVLYMLKRKELYELFEEDIHIANWGRKFAETEFLQTEERLISLLFTTASERYRELLKDNPDLL</sequence>
<comment type="caution">
    <text evidence="2">The sequence shown here is derived from an EMBL/GenBank/DDBJ whole genome shotgun (WGS) entry which is preliminary data.</text>
</comment>
<dbReference type="InterPro" id="IPR014710">
    <property type="entry name" value="RmlC-like_jellyroll"/>
</dbReference>
<dbReference type="Proteomes" id="UP000006330">
    <property type="component" value="Unassembled WGS sequence"/>
</dbReference>
<name>K6A7D4_9BACT</name>
<gene>
    <name evidence="2" type="ORF">HMPREF1076_00422</name>
</gene>
<dbReference type="CDD" id="cd00038">
    <property type="entry name" value="CAP_ED"/>
    <property type="match status" value="1"/>
</dbReference>
<reference evidence="2 3" key="1">
    <citation type="submission" date="2012-02" db="EMBL/GenBank/DDBJ databases">
        <title>The Genome Sequence of Parabacteroides goldsteinii CL02T12C30.</title>
        <authorList>
            <consortium name="The Broad Institute Genome Sequencing Platform"/>
            <person name="Earl A."/>
            <person name="Ward D."/>
            <person name="Feldgarden M."/>
            <person name="Gevers D."/>
            <person name="Zitomersky N.L."/>
            <person name="Coyne M.J."/>
            <person name="Comstock L.E."/>
            <person name="Young S.K."/>
            <person name="Zeng Q."/>
            <person name="Gargeya S."/>
            <person name="Fitzgerald M."/>
            <person name="Haas B."/>
            <person name="Abouelleil A."/>
            <person name="Alvarado L."/>
            <person name="Arachchi H.M."/>
            <person name="Berlin A."/>
            <person name="Chapman S.B."/>
            <person name="Gearin G."/>
            <person name="Goldberg J."/>
            <person name="Griggs A."/>
            <person name="Gujja S."/>
            <person name="Hansen M."/>
            <person name="Heiman D."/>
            <person name="Howarth C."/>
            <person name="Larimer J."/>
            <person name="Lui A."/>
            <person name="MacDonald P.J.P."/>
            <person name="McCowen C."/>
            <person name="Montmayeur A."/>
            <person name="Murphy C."/>
            <person name="Neiman D."/>
            <person name="Pearson M."/>
            <person name="Priest M."/>
            <person name="Roberts A."/>
            <person name="Saif S."/>
            <person name="Shea T."/>
            <person name="Sisk P."/>
            <person name="Stolte C."/>
            <person name="Sykes S."/>
            <person name="Wortman J."/>
            <person name="Nusbaum C."/>
            <person name="Birren B."/>
        </authorList>
    </citation>
    <scope>NUCLEOTIDE SEQUENCE [LARGE SCALE GENOMIC DNA]</scope>
    <source>
        <strain evidence="2 3">CL02T12C30</strain>
    </source>
</reference>
<dbReference type="EMBL" id="AGZO01000007">
    <property type="protein sequence ID" value="EKN19500.1"/>
    <property type="molecule type" value="Genomic_DNA"/>
</dbReference>
<evidence type="ECO:0000259" key="1">
    <source>
        <dbReference type="PROSITE" id="PS50042"/>
    </source>
</evidence>
<protein>
    <recommendedName>
        <fullName evidence="1">Cyclic nucleotide-binding domain-containing protein</fullName>
    </recommendedName>
</protein>